<evidence type="ECO:0000313" key="3">
    <source>
        <dbReference type="Proteomes" id="UP001144110"/>
    </source>
</evidence>
<dbReference type="InterPro" id="IPR000415">
    <property type="entry name" value="Nitroreductase-like"/>
</dbReference>
<dbReference type="InterPro" id="IPR029479">
    <property type="entry name" value="Nitroreductase"/>
</dbReference>
<dbReference type="Pfam" id="PF00881">
    <property type="entry name" value="Nitroreductase"/>
    <property type="match status" value="1"/>
</dbReference>
<accession>A0AAE3TE70</accession>
<dbReference type="PANTHER" id="PTHR23026:SF123">
    <property type="entry name" value="NAD(P)H NITROREDUCTASE RV3131-RELATED"/>
    <property type="match status" value="1"/>
</dbReference>
<name>A0AAE3TE70_9BACT</name>
<dbReference type="GO" id="GO:0016491">
    <property type="term" value="F:oxidoreductase activity"/>
    <property type="evidence" value="ECO:0007669"/>
    <property type="project" value="InterPro"/>
</dbReference>
<dbReference type="SUPFAM" id="SSF55469">
    <property type="entry name" value="FMN-dependent nitroreductase-like"/>
    <property type="match status" value="1"/>
</dbReference>
<comment type="caution">
    <text evidence="2">The sequence shown here is derived from an EMBL/GenBank/DDBJ whole genome shotgun (WGS) entry which is preliminary data.</text>
</comment>
<dbReference type="CDD" id="cd02136">
    <property type="entry name" value="PnbA_NfnB-like"/>
    <property type="match status" value="1"/>
</dbReference>
<gene>
    <name evidence="2" type="ORF">OD816_000924</name>
</gene>
<dbReference type="PANTHER" id="PTHR23026">
    <property type="entry name" value="NADPH NITROREDUCTASE"/>
    <property type="match status" value="1"/>
</dbReference>
<evidence type="ECO:0000313" key="2">
    <source>
        <dbReference type="EMBL" id="MDF2953679.1"/>
    </source>
</evidence>
<sequence length="179" mass="20769">MKAIMEEKQFQEAVFKAILGRRSIRKYQNKIPERERIFKILEAGIWAPSGLNNQPWRFVIIWSEETKKRLSELTKYKEIVKNAPVLIGVFLEKSKMYHQIKDHQSAGACIQNMLLSAFALGLGTCWLGEILKNEDKVKDVLGLPKDEYEMCALIAIGYPEDKSKRADRYPLKHFIVKEI</sequence>
<proteinExistence type="predicted"/>
<protein>
    <submittedName>
        <fullName evidence="2">Nitroreductase</fullName>
    </submittedName>
</protein>
<dbReference type="Gene3D" id="3.40.109.10">
    <property type="entry name" value="NADH Oxidase"/>
    <property type="match status" value="1"/>
</dbReference>
<dbReference type="AlphaFoldDB" id="A0AAE3TE70"/>
<dbReference type="EMBL" id="JAPHEG010000004">
    <property type="protein sequence ID" value="MDF2953679.1"/>
    <property type="molecule type" value="Genomic_DNA"/>
</dbReference>
<evidence type="ECO:0000259" key="1">
    <source>
        <dbReference type="Pfam" id="PF00881"/>
    </source>
</evidence>
<dbReference type="Proteomes" id="UP001144110">
    <property type="component" value="Unassembled WGS sequence"/>
</dbReference>
<reference evidence="2" key="1">
    <citation type="submission" date="2022-11" db="EMBL/GenBank/DDBJ databases">
        <title>Candidatus Alkanophaga archaea from heated hydrothermal vent sediment oxidize petroleum alkanes.</title>
        <authorList>
            <person name="Zehnle H."/>
            <person name="Laso-Perez R."/>
            <person name="Lipp J."/>
            <person name="Teske A."/>
            <person name="Wegener G."/>
        </authorList>
    </citation>
    <scope>NUCLEOTIDE SEQUENCE</scope>
    <source>
        <strain evidence="2">MCA70</strain>
    </source>
</reference>
<organism evidence="2 3">
    <name type="scientific">Candidatus Thermodesulfobacterium syntrophicum</name>
    <dbReference type="NCBI Taxonomy" id="3060442"/>
    <lineage>
        <taxon>Bacteria</taxon>
        <taxon>Pseudomonadati</taxon>
        <taxon>Thermodesulfobacteriota</taxon>
        <taxon>Thermodesulfobacteria</taxon>
        <taxon>Thermodesulfobacteriales</taxon>
        <taxon>Thermodesulfobacteriaceae</taxon>
        <taxon>Thermodesulfobacterium</taxon>
    </lineage>
</organism>
<dbReference type="InterPro" id="IPR050627">
    <property type="entry name" value="Nitroreductase/BluB"/>
</dbReference>
<feature type="domain" description="Nitroreductase" evidence="1">
    <location>
        <begin position="74"/>
        <end position="158"/>
    </location>
</feature>